<feature type="domain" description="PPIase cyclophilin-type" evidence="6">
    <location>
        <begin position="34"/>
        <end position="178"/>
    </location>
</feature>
<dbReference type="Gene3D" id="2.40.100.10">
    <property type="entry name" value="Cyclophilin-like"/>
    <property type="match status" value="1"/>
</dbReference>
<keyword evidence="4" id="KW-0732">Signal</keyword>
<dbReference type="PANTHER" id="PTHR45625:SF4">
    <property type="entry name" value="PEPTIDYLPROLYL ISOMERASE DOMAIN AND WD REPEAT-CONTAINING PROTEIN 1"/>
    <property type="match status" value="1"/>
</dbReference>
<evidence type="ECO:0000313" key="7">
    <source>
        <dbReference type="EMBL" id="KPL55201.1"/>
    </source>
</evidence>
<evidence type="ECO:0000256" key="2">
    <source>
        <dbReference type="ARBA" id="ARBA00023110"/>
    </source>
</evidence>
<dbReference type="GO" id="GO:0003755">
    <property type="term" value="F:peptidyl-prolyl cis-trans isomerase activity"/>
    <property type="evidence" value="ECO:0007669"/>
    <property type="project" value="UniProtKB-UniRule"/>
</dbReference>
<keyword evidence="2 4" id="KW-0697">Rotamase</keyword>
<feature type="chain" id="PRO_5006518068" description="Peptidyl-prolyl cis-trans isomerase" evidence="4">
    <location>
        <begin position="22"/>
        <end position="183"/>
    </location>
</feature>
<dbReference type="Pfam" id="PF00160">
    <property type="entry name" value="Pro_isomerase"/>
    <property type="match status" value="1"/>
</dbReference>
<evidence type="ECO:0000256" key="4">
    <source>
        <dbReference type="RuleBase" id="RU363019"/>
    </source>
</evidence>
<dbReference type="SUPFAM" id="SSF50891">
    <property type="entry name" value="Cyclophilin-like"/>
    <property type="match status" value="1"/>
</dbReference>
<dbReference type="STRING" id="665126.ABB55_25655"/>
<evidence type="ECO:0000313" key="8">
    <source>
        <dbReference type="Proteomes" id="UP000048984"/>
    </source>
</evidence>
<organism evidence="7 8">
    <name type="scientific">Prosthecodimorpha hirschii</name>
    <dbReference type="NCBI Taxonomy" id="665126"/>
    <lineage>
        <taxon>Bacteria</taxon>
        <taxon>Pseudomonadati</taxon>
        <taxon>Pseudomonadota</taxon>
        <taxon>Alphaproteobacteria</taxon>
        <taxon>Hyphomicrobiales</taxon>
        <taxon>Ancalomicrobiaceae</taxon>
        <taxon>Prosthecodimorpha</taxon>
    </lineage>
</organism>
<dbReference type="AlphaFoldDB" id="A0A0N8GFT3"/>
<keyword evidence="8" id="KW-1185">Reference proteome</keyword>
<sequence length="183" mass="19885">MLRRTFLAALGAAALIPAVHAAEKPDPENTLYLDTQYGRVTIMLRPGLAPKHVERIKTLTRQGFYNGLKFHRVIPDFMAQTGDPRGNGTGGSPLPNLPAEFTDAKFQRGTLGMARSNDPNSANSQFFICLADSPWLNGKYTVFGEVIDGMAVVDQIRKGTKENNGAVADPDIIVKMQVAADVK</sequence>
<gene>
    <name evidence="7" type="ORF">ABB55_25655</name>
</gene>
<dbReference type="PROSITE" id="PS50072">
    <property type="entry name" value="CSA_PPIASE_2"/>
    <property type="match status" value="1"/>
</dbReference>
<comment type="catalytic activity">
    <reaction evidence="4">
        <text>[protein]-peptidylproline (omega=180) = [protein]-peptidylproline (omega=0)</text>
        <dbReference type="Rhea" id="RHEA:16237"/>
        <dbReference type="Rhea" id="RHEA-COMP:10747"/>
        <dbReference type="Rhea" id="RHEA-COMP:10748"/>
        <dbReference type="ChEBI" id="CHEBI:83833"/>
        <dbReference type="ChEBI" id="CHEBI:83834"/>
        <dbReference type="EC" id="5.2.1.8"/>
    </reaction>
</comment>
<evidence type="ECO:0000256" key="3">
    <source>
        <dbReference type="ARBA" id="ARBA00023235"/>
    </source>
</evidence>
<dbReference type="RefSeq" id="WP_054361368.1">
    <property type="nucleotide sequence ID" value="NZ_LJYW01000001.1"/>
</dbReference>
<dbReference type="InterPro" id="IPR029000">
    <property type="entry name" value="Cyclophilin-like_dom_sf"/>
</dbReference>
<keyword evidence="3 4" id="KW-0413">Isomerase</keyword>
<reference evidence="7 8" key="2">
    <citation type="submission" date="2015-10" db="EMBL/GenBank/DDBJ databases">
        <title>Draft Genome Sequence of Prosthecomicrobium hirschii ATCC 27832.</title>
        <authorList>
            <person name="Daniel J."/>
            <person name="Givan S.A."/>
            <person name="Brun Y.V."/>
            <person name="Brown P.J."/>
        </authorList>
    </citation>
    <scope>NUCLEOTIDE SEQUENCE [LARGE SCALE GENOMIC DNA]</scope>
    <source>
        <strain evidence="7 8">16</strain>
    </source>
</reference>
<dbReference type="InterPro" id="IPR044666">
    <property type="entry name" value="Cyclophilin_A-like"/>
</dbReference>
<accession>A0A0N8GFT3</accession>
<dbReference type="InterPro" id="IPR002130">
    <property type="entry name" value="Cyclophilin-type_PPIase_dom"/>
</dbReference>
<dbReference type="CDD" id="cd00317">
    <property type="entry name" value="cyclophilin"/>
    <property type="match status" value="1"/>
</dbReference>
<evidence type="ECO:0000259" key="6">
    <source>
        <dbReference type="PROSITE" id="PS50072"/>
    </source>
</evidence>
<feature type="region of interest" description="Disordered" evidence="5">
    <location>
        <begin position="79"/>
        <end position="99"/>
    </location>
</feature>
<comment type="similarity">
    <text evidence="1 4">Belongs to the cyclophilin-type PPIase family.</text>
</comment>
<evidence type="ECO:0000256" key="1">
    <source>
        <dbReference type="ARBA" id="ARBA00007365"/>
    </source>
</evidence>
<dbReference type="GO" id="GO:0006457">
    <property type="term" value="P:protein folding"/>
    <property type="evidence" value="ECO:0007669"/>
    <property type="project" value="InterPro"/>
</dbReference>
<protein>
    <recommendedName>
        <fullName evidence="4">Peptidyl-prolyl cis-trans isomerase</fullName>
        <shortName evidence="4">PPIase</shortName>
        <ecNumber evidence="4">5.2.1.8</ecNumber>
    </recommendedName>
</protein>
<feature type="signal peptide" evidence="4">
    <location>
        <begin position="1"/>
        <end position="21"/>
    </location>
</feature>
<dbReference type="InterPro" id="IPR020892">
    <property type="entry name" value="Cyclophilin-type_PPIase_CS"/>
</dbReference>
<comment type="caution">
    <text evidence="7">The sequence shown here is derived from an EMBL/GenBank/DDBJ whole genome shotgun (WGS) entry which is preliminary data.</text>
</comment>
<reference evidence="7 8" key="1">
    <citation type="submission" date="2015-09" db="EMBL/GenBank/DDBJ databases">
        <authorList>
            <consortium name="Swine Surveillance"/>
        </authorList>
    </citation>
    <scope>NUCLEOTIDE SEQUENCE [LARGE SCALE GENOMIC DNA]</scope>
    <source>
        <strain evidence="7 8">16</strain>
    </source>
</reference>
<evidence type="ECO:0000256" key="5">
    <source>
        <dbReference type="SAM" id="MobiDB-lite"/>
    </source>
</evidence>
<dbReference type="PROSITE" id="PS00170">
    <property type="entry name" value="CSA_PPIASE_1"/>
    <property type="match status" value="1"/>
</dbReference>
<comment type="function">
    <text evidence="4">PPIases accelerate the folding of proteins. It catalyzes the cis-trans isomerization of proline imidic peptide bonds in oligopeptides.</text>
</comment>
<dbReference type="EMBL" id="LJYW01000001">
    <property type="protein sequence ID" value="KPL55201.1"/>
    <property type="molecule type" value="Genomic_DNA"/>
</dbReference>
<dbReference type="PRINTS" id="PR00153">
    <property type="entry name" value="CSAPPISMRASE"/>
</dbReference>
<dbReference type="EC" id="5.2.1.8" evidence="4"/>
<name>A0A0N8GFT3_9HYPH</name>
<proteinExistence type="inferred from homology"/>
<dbReference type="PANTHER" id="PTHR45625">
    <property type="entry name" value="PEPTIDYL-PROLYL CIS-TRANS ISOMERASE-RELATED"/>
    <property type="match status" value="1"/>
</dbReference>
<dbReference type="Proteomes" id="UP000048984">
    <property type="component" value="Unassembled WGS sequence"/>
</dbReference>